<reference evidence="3" key="1">
    <citation type="submission" date="2013-11" db="EMBL/GenBank/DDBJ databases">
        <authorList>
            <person name="Hoang H.T."/>
            <person name="Killian M.L."/>
            <person name="Madson D.M."/>
            <person name="Arruda P.H.E."/>
            <person name="Sun D."/>
            <person name="Schwartz K.J."/>
            <person name="Yoon K."/>
        </authorList>
    </citation>
    <scope>NUCLEOTIDE SEQUENCE [LARGE SCALE GENOMIC DNA]</scope>
    <source>
        <strain evidence="3">CDK2</strain>
    </source>
</reference>
<proteinExistence type="predicted"/>
<sequence length="46" mass="4841">MAEFAPIVDAHADLLRAAAEADTAAGPEEDGVDADLENRLEALGYR</sequence>
<feature type="region of interest" description="Disordered" evidence="1">
    <location>
        <begin position="20"/>
        <end position="46"/>
    </location>
</feature>
<accession>A0A0P7HDH2</accession>
<dbReference type="EMBL" id="LGUC01000001">
    <property type="protein sequence ID" value="KPN31703.1"/>
    <property type="molecule type" value="Genomic_DNA"/>
</dbReference>
<keyword evidence="3" id="KW-1185">Reference proteome</keyword>
<comment type="caution">
    <text evidence="2">The sequence shown here is derived from an EMBL/GenBank/DDBJ whole genome shotgun (WGS) entry which is preliminary data.</text>
</comment>
<evidence type="ECO:0000256" key="1">
    <source>
        <dbReference type="SAM" id="MobiDB-lite"/>
    </source>
</evidence>
<dbReference type="Proteomes" id="UP000050535">
    <property type="component" value="Unassembled WGS sequence"/>
</dbReference>
<evidence type="ECO:0000313" key="3">
    <source>
        <dbReference type="Proteomes" id="UP000050535"/>
    </source>
</evidence>
<name>A0A0P7HDH2_9EURY</name>
<organism evidence="2 3">
    <name type="scientific">Halolamina pelagica</name>
    <dbReference type="NCBI Taxonomy" id="699431"/>
    <lineage>
        <taxon>Archaea</taxon>
        <taxon>Methanobacteriati</taxon>
        <taxon>Methanobacteriota</taxon>
        <taxon>Stenosarchaea group</taxon>
        <taxon>Halobacteria</taxon>
        <taxon>Halobacteriales</taxon>
        <taxon>Haloferacaceae</taxon>
    </lineage>
</organism>
<protein>
    <submittedName>
        <fullName evidence="2">Uncharacterized protein</fullName>
    </submittedName>
</protein>
<evidence type="ECO:0000313" key="2">
    <source>
        <dbReference type="EMBL" id="KPN31703.1"/>
    </source>
</evidence>
<gene>
    <name evidence="2" type="ORF">SY89_02452</name>
</gene>
<dbReference type="AlphaFoldDB" id="A0A0P7HDH2"/>